<dbReference type="PANTHER" id="PTHR44846:SF1">
    <property type="entry name" value="MANNOSYL-D-GLYCERATE TRANSPORT_METABOLISM SYSTEM REPRESSOR MNGR-RELATED"/>
    <property type="match status" value="1"/>
</dbReference>
<sequence>MENGRDGMTTARTDETAGLGLRPLYVQVREKLLRRLVDGVWAPGDILPSEMQLAAELGVSQGTVRKALDAMAAENLVVRKQGRGTFVARHDDERIMFQFFRLKPDAGERKFPDSTILSTGTFPASAEERRVLGLDPGARVIRIERLRSIGGLPAIVETVILPAGIFGALQGMELPNNLYGLFAVNFGVVIMRSTERLKAVAASAQEAKLLSLAPGAPVLQISRIAYSLENQPVEWRISTCTSEGFHYSVDLR</sequence>
<gene>
    <name evidence="5" type="ORF">D3P05_01450</name>
</gene>
<dbReference type="Gene3D" id="1.10.10.10">
    <property type="entry name" value="Winged helix-like DNA-binding domain superfamily/Winged helix DNA-binding domain"/>
    <property type="match status" value="1"/>
</dbReference>
<dbReference type="SMART" id="SM00866">
    <property type="entry name" value="UTRA"/>
    <property type="match status" value="1"/>
</dbReference>
<dbReference type="GO" id="GO:0003700">
    <property type="term" value="F:DNA-binding transcription factor activity"/>
    <property type="evidence" value="ECO:0007669"/>
    <property type="project" value="InterPro"/>
</dbReference>
<dbReference type="PANTHER" id="PTHR44846">
    <property type="entry name" value="MANNOSYL-D-GLYCERATE TRANSPORT/METABOLISM SYSTEM REPRESSOR MNGR-RELATED"/>
    <property type="match status" value="1"/>
</dbReference>
<evidence type="ECO:0000256" key="1">
    <source>
        <dbReference type="ARBA" id="ARBA00023015"/>
    </source>
</evidence>
<dbReference type="OrthoDB" id="9808698at2"/>
<dbReference type="PROSITE" id="PS50949">
    <property type="entry name" value="HTH_GNTR"/>
    <property type="match status" value="1"/>
</dbReference>
<dbReference type="SUPFAM" id="SSF46785">
    <property type="entry name" value="Winged helix' DNA-binding domain"/>
    <property type="match status" value="1"/>
</dbReference>
<dbReference type="InterPro" id="IPR036388">
    <property type="entry name" value="WH-like_DNA-bd_sf"/>
</dbReference>
<evidence type="ECO:0000256" key="2">
    <source>
        <dbReference type="ARBA" id="ARBA00023125"/>
    </source>
</evidence>
<comment type="caution">
    <text evidence="5">The sequence shown here is derived from an EMBL/GenBank/DDBJ whole genome shotgun (WGS) entry which is preliminary data.</text>
</comment>
<proteinExistence type="predicted"/>
<accession>A0A419AC66</accession>
<name>A0A419AC66_9RHOB</name>
<evidence type="ECO:0000259" key="4">
    <source>
        <dbReference type="PROSITE" id="PS50949"/>
    </source>
</evidence>
<dbReference type="InterPro" id="IPR000524">
    <property type="entry name" value="Tscrpt_reg_HTH_GntR"/>
</dbReference>
<protein>
    <submittedName>
        <fullName evidence="5">GntR family transcriptional regulator</fullName>
    </submittedName>
</protein>
<evidence type="ECO:0000256" key="3">
    <source>
        <dbReference type="ARBA" id="ARBA00023163"/>
    </source>
</evidence>
<keyword evidence="3" id="KW-0804">Transcription</keyword>
<dbReference type="InterPro" id="IPR050679">
    <property type="entry name" value="Bact_HTH_transcr_reg"/>
</dbReference>
<dbReference type="InterPro" id="IPR011663">
    <property type="entry name" value="UTRA"/>
</dbReference>
<dbReference type="AlphaFoldDB" id="A0A419AC66"/>
<dbReference type="EMBL" id="QZEW01000004">
    <property type="protein sequence ID" value="RJL21560.1"/>
    <property type="molecule type" value="Genomic_DNA"/>
</dbReference>
<evidence type="ECO:0000313" key="6">
    <source>
        <dbReference type="Proteomes" id="UP000283587"/>
    </source>
</evidence>
<keyword evidence="2" id="KW-0238">DNA-binding</keyword>
<dbReference type="InterPro" id="IPR036390">
    <property type="entry name" value="WH_DNA-bd_sf"/>
</dbReference>
<organism evidence="5 6">
    <name type="scientific">Paracoccus siganidrum</name>
    <dbReference type="NCBI Taxonomy" id="1276757"/>
    <lineage>
        <taxon>Bacteria</taxon>
        <taxon>Pseudomonadati</taxon>
        <taxon>Pseudomonadota</taxon>
        <taxon>Alphaproteobacteria</taxon>
        <taxon>Rhodobacterales</taxon>
        <taxon>Paracoccaceae</taxon>
        <taxon>Paracoccus</taxon>
    </lineage>
</organism>
<reference evidence="6" key="1">
    <citation type="submission" date="2018-09" db="EMBL/GenBank/DDBJ databases">
        <title>Paracoccus onubensis nov. sp. a moderate halophilic bacterium isolated from Gruta de las Maravillas (Aracena, Spain).</title>
        <authorList>
            <person name="Jurado V."/>
            <person name="Gutierrez-Patricio S."/>
            <person name="Gonzalez-Pimentel J.L."/>
            <person name="Miller A.Z."/>
            <person name="Laiz L."/>
            <person name="Saiz-Jimenez C."/>
        </authorList>
    </citation>
    <scope>NUCLEOTIDE SEQUENCE [LARGE SCALE GENOMIC DNA]</scope>
    <source>
        <strain evidence="6">DSM 26381</strain>
    </source>
</reference>
<dbReference type="Proteomes" id="UP000283587">
    <property type="component" value="Unassembled WGS sequence"/>
</dbReference>
<dbReference type="SMART" id="SM00345">
    <property type="entry name" value="HTH_GNTR"/>
    <property type="match status" value="1"/>
</dbReference>
<dbReference type="Pfam" id="PF07702">
    <property type="entry name" value="UTRA"/>
    <property type="match status" value="1"/>
</dbReference>
<dbReference type="Pfam" id="PF00392">
    <property type="entry name" value="GntR"/>
    <property type="match status" value="1"/>
</dbReference>
<dbReference type="GO" id="GO:0045892">
    <property type="term" value="P:negative regulation of DNA-templated transcription"/>
    <property type="evidence" value="ECO:0007669"/>
    <property type="project" value="TreeGrafter"/>
</dbReference>
<dbReference type="SUPFAM" id="SSF64288">
    <property type="entry name" value="Chorismate lyase-like"/>
    <property type="match status" value="1"/>
</dbReference>
<keyword evidence="1" id="KW-0805">Transcription regulation</keyword>
<dbReference type="PRINTS" id="PR00035">
    <property type="entry name" value="HTHGNTR"/>
</dbReference>
<dbReference type="InterPro" id="IPR028978">
    <property type="entry name" value="Chorismate_lyase_/UTRA_dom_sf"/>
</dbReference>
<dbReference type="CDD" id="cd07377">
    <property type="entry name" value="WHTH_GntR"/>
    <property type="match status" value="1"/>
</dbReference>
<feature type="domain" description="HTH gntR-type" evidence="4">
    <location>
        <begin position="22"/>
        <end position="90"/>
    </location>
</feature>
<dbReference type="Gene3D" id="3.40.1410.10">
    <property type="entry name" value="Chorismate lyase-like"/>
    <property type="match status" value="1"/>
</dbReference>
<keyword evidence="6" id="KW-1185">Reference proteome</keyword>
<dbReference type="GO" id="GO:0003677">
    <property type="term" value="F:DNA binding"/>
    <property type="evidence" value="ECO:0007669"/>
    <property type="project" value="UniProtKB-KW"/>
</dbReference>
<evidence type="ECO:0000313" key="5">
    <source>
        <dbReference type="EMBL" id="RJL21560.1"/>
    </source>
</evidence>